<reference evidence="1 2" key="1">
    <citation type="submission" date="2017-05" db="EMBL/GenBank/DDBJ databases">
        <title>Genome Analysis of Maritalea myrionectae HL2708#5.</title>
        <authorList>
            <consortium name="Cotde Inc.-PKNU"/>
            <person name="Jang D."/>
            <person name="Oh H.-M."/>
        </authorList>
    </citation>
    <scope>NUCLEOTIDE SEQUENCE [LARGE SCALE GENOMIC DNA]</scope>
    <source>
        <strain evidence="1 2">HL2708#5</strain>
    </source>
</reference>
<dbReference type="RefSeq" id="WP_117394630.1">
    <property type="nucleotide sequence ID" value="NZ_CP021330.1"/>
</dbReference>
<gene>
    <name evidence="1" type="ORF">MXMO3_00162</name>
</gene>
<dbReference type="Proteomes" id="UP000258927">
    <property type="component" value="Chromosome"/>
</dbReference>
<evidence type="ECO:0000313" key="2">
    <source>
        <dbReference type="Proteomes" id="UP000258927"/>
    </source>
</evidence>
<proteinExistence type="predicted"/>
<dbReference type="EMBL" id="CP021330">
    <property type="protein sequence ID" value="AVX02710.1"/>
    <property type="molecule type" value="Genomic_DNA"/>
</dbReference>
<evidence type="ECO:0000313" key="1">
    <source>
        <dbReference type="EMBL" id="AVX02710.1"/>
    </source>
</evidence>
<sequence>MRHNDIERVVVIIFIGPNRQRGNLLGYKAFDDAPSTRHKTYSWLFKTRSLPAATYIFTFIDRLHPRERRLAAKIYRHINAAGAGFKALNDPAQARNRLGLLKALSKAGINSFDAYLASERPQPKLFPVFLRYLSVSLPPLTGLLNSQNELDEAIEKLAQSGEPLDDLIVIEYCAEPFIDDYFVKLAAYRIDDQYMLDLFLFDRSWYVKYGEVDTMPPDFAAQEAEILRENRWIDDVKRVFDLAQIEYGRVDFSIVQSRPQFYEINFHPQFTLSEFESNCPARLANAEFAARRRMDAMKRLSSTQNGAAIPNISDPDITAARWRPWRNFVPQRY</sequence>
<evidence type="ECO:0008006" key="3">
    <source>
        <dbReference type="Google" id="ProtNLM"/>
    </source>
</evidence>
<protein>
    <recommendedName>
        <fullName evidence="3">ATP-grasp domain-containing protein</fullName>
    </recommendedName>
</protein>
<keyword evidence="2" id="KW-1185">Reference proteome</keyword>
<dbReference type="KEGG" id="mmyr:MXMO3_00162"/>
<accession>A0A2R4M9L1</accession>
<name>A0A2R4M9L1_9HYPH</name>
<dbReference type="AlphaFoldDB" id="A0A2R4M9L1"/>
<dbReference type="SUPFAM" id="SSF56059">
    <property type="entry name" value="Glutathione synthetase ATP-binding domain-like"/>
    <property type="match status" value="1"/>
</dbReference>
<organism evidence="1 2">
    <name type="scientific">Maritalea myrionectae</name>
    <dbReference type="NCBI Taxonomy" id="454601"/>
    <lineage>
        <taxon>Bacteria</taxon>
        <taxon>Pseudomonadati</taxon>
        <taxon>Pseudomonadota</taxon>
        <taxon>Alphaproteobacteria</taxon>
        <taxon>Hyphomicrobiales</taxon>
        <taxon>Devosiaceae</taxon>
        <taxon>Maritalea</taxon>
    </lineage>
</organism>